<evidence type="ECO:0000256" key="8">
    <source>
        <dbReference type="ARBA" id="ARBA00023180"/>
    </source>
</evidence>
<reference evidence="17 18" key="1">
    <citation type="journal article" date="2018" name="Genome Biol. Evol.">
        <title>Multiple Roots of Fruiting Body Formation in Amoebozoa.</title>
        <authorList>
            <person name="Hillmann F."/>
            <person name="Forbes G."/>
            <person name="Novohradska S."/>
            <person name="Ferling I."/>
            <person name="Riege K."/>
            <person name="Groth M."/>
            <person name="Westermann M."/>
            <person name="Marz M."/>
            <person name="Spaller T."/>
            <person name="Winckler T."/>
            <person name="Schaap P."/>
            <person name="Glockner G."/>
        </authorList>
    </citation>
    <scope>NUCLEOTIDE SEQUENCE [LARGE SCALE GENOMIC DNA]</scope>
    <source>
        <strain evidence="17 18">Jena</strain>
    </source>
</reference>
<comment type="subcellular location">
    <subcellularLocation>
        <location evidence="2">Cell membrane</location>
    </subcellularLocation>
</comment>
<evidence type="ECO:0000256" key="7">
    <source>
        <dbReference type="ARBA" id="ARBA00023136"/>
    </source>
</evidence>
<accession>A0A2P6NAG4</accession>
<dbReference type="GO" id="GO:0000272">
    <property type="term" value="P:polysaccharide catabolic process"/>
    <property type="evidence" value="ECO:0007669"/>
    <property type="project" value="UniProtKB-KW"/>
</dbReference>
<dbReference type="SMART" id="SM00768">
    <property type="entry name" value="X8"/>
    <property type="match status" value="2"/>
</dbReference>
<dbReference type="GO" id="GO:0071555">
    <property type="term" value="P:cell wall organization"/>
    <property type="evidence" value="ECO:0007669"/>
    <property type="project" value="UniProtKB-KW"/>
</dbReference>
<evidence type="ECO:0000256" key="1">
    <source>
        <dbReference type="ARBA" id="ARBA00000382"/>
    </source>
</evidence>
<evidence type="ECO:0000256" key="3">
    <source>
        <dbReference type="ARBA" id="ARBA00012780"/>
    </source>
</evidence>
<feature type="domain" description="X8" evidence="16">
    <location>
        <begin position="428"/>
        <end position="533"/>
    </location>
</feature>
<dbReference type="GO" id="GO:0005886">
    <property type="term" value="C:plasma membrane"/>
    <property type="evidence" value="ECO:0007669"/>
    <property type="project" value="UniProtKB-SubCell"/>
</dbReference>
<dbReference type="PANTHER" id="PTHR16631:SF17">
    <property type="entry name" value="GLUCAN ENDO-1,3-BETA-GLUCOSIDASE BTGC"/>
    <property type="match status" value="1"/>
</dbReference>
<keyword evidence="9" id="KW-0119">Carbohydrate metabolism</keyword>
<evidence type="ECO:0000256" key="5">
    <source>
        <dbReference type="ARBA" id="ARBA00022729"/>
    </source>
</evidence>
<dbReference type="GO" id="GO:0042973">
    <property type="term" value="F:glucan endo-1,3-beta-D-glucosidase activity"/>
    <property type="evidence" value="ECO:0007669"/>
    <property type="project" value="UniProtKB-EC"/>
</dbReference>
<dbReference type="Proteomes" id="UP000241769">
    <property type="component" value="Unassembled WGS sequence"/>
</dbReference>
<dbReference type="EMBL" id="MDYQ01000134">
    <property type="protein sequence ID" value="PRP80941.1"/>
    <property type="molecule type" value="Genomic_DNA"/>
</dbReference>
<dbReference type="InterPro" id="IPR012946">
    <property type="entry name" value="X8"/>
</dbReference>
<keyword evidence="10" id="KW-0961">Cell wall biogenesis/degradation</keyword>
<evidence type="ECO:0000256" key="11">
    <source>
        <dbReference type="ARBA" id="ARBA00023326"/>
    </source>
</evidence>
<proteinExistence type="predicted"/>
<dbReference type="InParanoid" id="A0A2P6NAG4"/>
<dbReference type="Gene3D" id="3.20.20.80">
    <property type="entry name" value="Glycosidases"/>
    <property type="match status" value="1"/>
</dbReference>
<dbReference type="Gene3D" id="1.20.58.1040">
    <property type="match status" value="2"/>
</dbReference>
<evidence type="ECO:0000256" key="9">
    <source>
        <dbReference type="ARBA" id="ARBA00023277"/>
    </source>
</evidence>
<dbReference type="EC" id="3.2.1.39" evidence="3"/>
<comment type="catalytic activity">
    <reaction evidence="1">
        <text>Hydrolysis of (1-&gt;3)-beta-D-glucosidic linkages in (1-&gt;3)-beta-D-glucans.</text>
        <dbReference type="EC" id="3.2.1.39"/>
    </reaction>
</comment>
<dbReference type="AlphaFoldDB" id="A0A2P6NAG4"/>
<evidence type="ECO:0000256" key="2">
    <source>
        <dbReference type="ARBA" id="ARBA00004236"/>
    </source>
</evidence>
<dbReference type="Pfam" id="PF07983">
    <property type="entry name" value="X8"/>
    <property type="match status" value="2"/>
</dbReference>
<evidence type="ECO:0000256" key="14">
    <source>
        <dbReference type="ARBA" id="ARBA00043078"/>
    </source>
</evidence>
<gene>
    <name evidence="17" type="ORF">PROFUN_11270</name>
</gene>
<keyword evidence="5 15" id="KW-0732">Signal</keyword>
<organism evidence="17 18">
    <name type="scientific">Planoprotostelium fungivorum</name>
    <dbReference type="NCBI Taxonomy" id="1890364"/>
    <lineage>
        <taxon>Eukaryota</taxon>
        <taxon>Amoebozoa</taxon>
        <taxon>Evosea</taxon>
        <taxon>Variosea</taxon>
        <taxon>Cavosteliida</taxon>
        <taxon>Cavosteliaceae</taxon>
        <taxon>Planoprotostelium</taxon>
    </lineage>
</organism>
<dbReference type="PANTHER" id="PTHR16631">
    <property type="entry name" value="GLUCAN 1,3-BETA-GLUCOSIDASE"/>
    <property type="match status" value="1"/>
</dbReference>
<dbReference type="OrthoDB" id="77201at2759"/>
<feature type="domain" description="X8" evidence="16">
    <location>
        <begin position="333"/>
        <end position="423"/>
    </location>
</feature>
<feature type="chain" id="PRO_5015178262" description="glucan endo-1,3-beta-D-glucosidase" evidence="15">
    <location>
        <begin position="22"/>
        <end position="533"/>
    </location>
</feature>
<comment type="function">
    <text evidence="12">Glucanases play a role in cell expansion during growth, in cell-cell fusion during mating, and in spore release during sporulation. This enzyme may be involved in beta-glucan degradation. Active on laminarin and lichenan.</text>
</comment>
<dbReference type="GO" id="GO:0009986">
    <property type="term" value="C:cell surface"/>
    <property type="evidence" value="ECO:0007669"/>
    <property type="project" value="TreeGrafter"/>
</dbReference>
<evidence type="ECO:0000256" key="12">
    <source>
        <dbReference type="ARBA" id="ARBA00037649"/>
    </source>
</evidence>
<evidence type="ECO:0000313" key="18">
    <source>
        <dbReference type="Proteomes" id="UP000241769"/>
    </source>
</evidence>
<evidence type="ECO:0000259" key="16">
    <source>
        <dbReference type="SMART" id="SM00768"/>
    </source>
</evidence>
<evidence type="ECO:0000256" key="4">
    <source>
        <dbReference type="ARBA" id="ARBA00022475"/>
    </source>
</evidence>
<comment type="caution">
    <text evidence="17">The sequence shown here is derived from an EMBL/GenBank/DDBJ whole genome shotgun (WGS) entry which is preliminary data.</text>
</comment>
<dbReference type="SUPFAM" id="SSF51445">
    <property type="entry name" value="(Trans)glycosidases"/>
    <property type="match status" value="1"/>
</dbReference>
<keyword evidence="8" id="KW-0325">Glycoprotein</keyword>
<feature type="signal peptide" evidence="15">
    <location>
        <begin position="1"/>
        <end position="21"/>
    </location>
</feature>
<evidence type="ECO:0000256" key="15">
    <source>
        <dbReference type="SAM" id="SignalP"/>
    </source>
</evidence>
<dbReference type="GO" id="GO:0005576">
    <property type="term" value="C:extracellular region"/>
    <property type="evidence" value="ECO:0007669"/>
    <property type="project" value="TreeGrafter"/>
</dbReference>
<keyword evidence="11" id="KW-0624">Polysaccharide degradation</keyword>
<sequence length="533" mass="59119">MKSTLLFLFGLLCIVSGEVYGIDYAPRRGVNGTCPTYEDVFADLQLLKPITQQIRIYNMQDCNQGNFTLRAAQQLGLKVFIGIQNAPLDIFYWNMHILYEMEQAFGVSNIITGAAVGTESLFRRDMNVTTVNQRIFEFKNFCAQNNFTFPVGYADTSEYLLGNPRLNETADLLMVNVFPYYSKTHFPNEQDTSSIDFTIKRYNDIRAAFPNQTIYIGETGWSTYNNDSGYDGITVQSWYLKQVGCRTYAQNIPVFFFEAFDQPSRIAGASNGLQEGYWGIFTDNRVPKYNFTFTCPGVVIPTTYTVSSYSHPPTVQPVSTTIAAACHTLYTSATCRTASENPTNVNASLVTSTLNYVCGQHPEYCTDINNNGQYSTCSPVQKVSYVMNQFYQQFYSQQGNAACQFGGLGTIVVDGDITSRCHQMYLGSICRTSSESPVQLNATKVASAVEYVCGNNPSFCKELSPGGAYYQCNTAQQATYAMNQFYGYYSVSQGTAACKFNGVGFLQATQIAKSSTSTTATSVQNTAVKQCPQ</sequence>
<evidence type="ECO:0000313" key="17">
    <source>
        <dbReference type="EMBL" id="PRP80941.1"/>
    </source>
</evidence>
<evidence type="ECO:0000256" key="13">
    <source>
        <dbReference type="ARBA" id="ARBA00042373"/>
    </source>
</evidence>
<evidence type="ECO:0000256" key="10">
    <source>
        <dbReference type="ARBA" id="ARBA00023316"/>
    </source>
</evidence>
<dbReference type="STRING" id="1890364.A0A2P6NAG4"/>
<dbReference type="InterPro" id="IPR017853">
    <property type="entry name" value="GH"/>
</dbReference>
<evidence type="ECO:0000256" key="6">
    <source>
        <dbReference type="ARBA" id="ARBA00022801"/>
    </source>
</evidence>
<name>A0A2P6NAG4_9EUKA</name>
<keyword evidence="18" id="KW-1185">Reference proteome</keyword>
<keyword evidence="4" id="KW-1003">Cell membrane</keyword>
<keyword evidence="7" id="KW-0472">Membrane</keyword>
<dbReference type="InterPro" id="IPR050732">
    <property type="entry name" value="Beta-glucan_modifiers"/>
</dbReference>
<protein>
    <recommendedName>
        <fullName evidence="3">glucan endo-1,3-beta-D-glucosidase</fullName>
        <ecNumber evidence="3">3.2.1.39</ecNumber>
    </recommendedName>
    <alternativeName>
        <fullName evidence="14">Endo-1,3-beta-glucanase btgC</fullName>
    </alternativeName>
    <alternativeName>
        <fullName evidence="13">Laminarinase btgC</fullName>
    </alternativeName>
</protein>
<keyword evidence="6" id="KW-0378">Hydrolase</keyword>